<proteinExistence type="predicted"/>
<dbReference type="GO" id="GO:0061630">
    <property type="term" value="F:ubiquitin protein ligase activity"/>
    <property type="evidence" value="ECO:0007669"/>
    <property type="project" value="UniProtKB-EC"/>
</dbReference>
<keyword evidence="3 5" id="KW-0479">Metal-binding</keyword>
<dbReference type="InterPro" id="IPR052085">
    <property type="entry name" value="WD-SAM-U-box"/>
</dbReference>
<evidence type="ECO:0000259" key="8">
    <source>
        <dbReference type="PROSITE" id="PS51698"/>
    </source>
</evidence>
<dbReference type="InterPro" id="IPR011989">
    <property type="entry name" value="ARM-like"/>
</dbReference>
<dbReference type="InterPro" id="IPR016024">
    <property type="entry name" value="ARM-type_fold"/>
</dbReference>
<dbReference type="CDD" id="cd08368">
    <property type="entry name" value="LIM"/>
    <property type="match status" value="2"/>
</dbReference>
<dbReference type="GO" id="GO:0016567">
    <property type="term" value="P:protein ubiquitination"/>
    <property type="evidence" value="ECO:0007669"/>
    <property type="project" value="InterPro"/>
</dbReference>
<dbReference type="Pfam" id="PF04564">
    <property type="entry name" value="U-box"/>
    <property type="match status" value="1"/>
</dbReference>
<dbReference type="InterPro" id="IPR003613">
    <property type="entry name" value="Ubox_domain"/>
</dbReference>
<dbReference type="EMBL" id="HBJA01151347">
    <property type="protein sequence ID" value="CAE0842044.1"/>
    <property type="molecule type" value="Transcribed_RNA"/>
</dbReference>
<feature type="domain" description="LIM zinc-binding" evidence="7">
    <location>
        <begin position="550"/>
        <end position="609"/>
    </location>
</feature>
<dbReference type="PROSITE" id="PS00478">
    <property type="entry name" value="LIM_DOMAIN_1"/>
    <property type="match status" value="2"/>
</dbReference>
<dbReference type="Pfam" id="PF00412">
    <property type="entry name" value="LIM"/>
    <property type="match status" value="2"/>
</dbReference>
<evidence type="ECO:0000313" key="9">
    <source>
        <dbReference type="EMBL" id="CAE0842044.1"/>
    </source>
</evidence>
<protein>
    <recommendedName>
        <fullName evidence="2">RING-type E3 ubiquitin transferase</fullName>
        <ecNumber evidence="2">2.3.2.27</ecNumber>
    </recommendedName>
</protein>
<dbReference type="Gene3D" id="3.30.40.10">
    <property type="entry name" value="Zinc/RING finger domain, C3HC4 (zinc finger)"/>
    <property type="match status" value="1"/>
</dbReference>
<dbReference type="SUPFAM" id="SSF48371">
    <property type="entry name" value="ARM repeat"/>
    <property type="match status" value="1"/>
</dbReference>
<dbReference type="InterPro" id="IPR013083">
    <property type="entry name" value="Znf_RING/FYVE/PHD"/>
</dbReference>
<dbReference type="SMART" id="SM00132">
    <property type="entry name" value="LIM"/>
    <property type="match status" value="2"/>
</dbReference>
<dbReference type="EC" id="2.3.2.27" evidence="2"/>
<dbReference type="PANTHER" id="PTHR46573:SF1">
    <property type="entry name" value="WD REPEAT, SAM AND U-BOX DOMAIN-CONTAINING PROTEIN 1"/>
    <property type="match status" value="1"/>
</dbReference>
<gene>
    <name evidence="9" type="ORF">EGYM00163_LOCUS51831</name>
</gene>
<dbReference type="SUPFAM" id="SSF57850">
    <property type="entry name" value="RING/U-box"/>
    <property type="match status" value="1"/>
</dbReference>
<evidence type="ECO:0000256" key="2">
    <source>
        <dbReference type="ARBA" id="ARBA00012483"/>
    </source>
</evidence>
<dbReference type="CDD" id="cd16655">
    <property type="entry name" value="RING-Ubox_WDSUB1-like"/>
    <property type="match status" value="1"/>
</dbReference>
<evidence type="ECO:0000259" key="7">
    <source>
        <dbReference type="PROSITE" id="PS50023"/>
    </source>
</evidence>
<dbReference type="SMART" id="SM00504">
    <property type="entry name" value="Ubox"/>
    <property type="match status" value="1"/>
</dbReference>
<feature type="region of interest" description="Disordered" evidence="6">
    <location>
        <begin position="181"/>
        <end position="263"/>
    </location>
</feature>
<feature type="compositionally biased region" description="Basic and acidic residues" evidence="6">
    <location>
        <begin position="603"/>
        <end position="617"/>
    </location>
</feature>
<feature type="compositionally biased region" description="Low complexity" evidence="6">
    <location>
        <begin position="626"/>
        <end position="636"/>
    </location>
</feature>
<dbReference type="GO" id="GO:0046872">
    <property type="term" value="F:metal ion binding"/>
    <property type="evidence" value="ECO:0007669"/>
    <property type="project" value="UniProtKB-KW"/>
</dbReference>
<dbReference type="PROSITE" id="PS51698">
    <property type="entry name" value="U_BOX"/>
    <property type="match status" value="1"/>
</dbReference>
<evidence type="ECO:0000256" key="4">
    <source>
        <dbReference type="ARBA" id="ARBA00022833"/>
    </source>
</evidence>
<evidence type="ECO:0000256" key="5">
    <source>
        <dbReference type="PROSITE-ProRule" id="PRU00125"/>
    </source>
</evidence>
<dbReference type="PROSITE" id="PS50023">
    <property type="entry name" value="LIM_DOMAIN_2"/>
    <property type="match status" value="1"/>
</dbReference>
<evidence type="ECO:0000256" key="3">
    <source>
        <dbReference type="ARBA" id="ARBA00022723"/>
    </source>
</evidence>
<evidence type="ECO:0000256" key="6">
    <source>
        <dbReference type="SAM" id="MobiDB-lite"/>
    </source>
</evidence>
<feature type="region of interest" description="Disordered" evidence="6">
    <location>
        <begin position="448"/>
        <end position="484"/>
    </location>
</feature>
<dbReference type="Gene3D" id="1.25.10.10">
    <property type="entry name" value="Leucine-rich Repeat Variant"/>
    <property type="match status" value="1"/>
</dbReference>
<feature type="region of interest" description="Disordered" evidence="6">
    <location>
        <begin position="600"/>
        <end position="648"/>
    </location>
</feature>
<keyword evidence="5" id="KW-0440">LIM domain</keyword>
<dbReference type="InterPro" id="IPR001781">
    <property type="entry name" value="Znf_LIM"/>
</dbReference>
<feature type="compositionally biased region" description="Low complexity" evidence="6">
    <location>
        <begin position="194"/>
        <end position="211"/>
    </location>
</feature>
<keyword evidence="4 5" id="KW-0862">Zinc</keyword>
<organism evidence="9">
    <name type="scientific">Eutreptiella gymnastica</name>
    <dbReference type="NCBI Taxonomy" id="73025"/>
    <lineage>
        <taxon>Eukaryota</taxon>
        <taxon>Discoba</taxon>
        <taxon>Euglenozoa</taxon>
        <taxon>Euglenida</taxon>
        <taxon>Spirocuta</taxon>
        <taxon>Euglenophyceae</taxon>
        <taxon>Eutreptiales</taxon>
        <taxon>Eutreptiaceae</taxon>
        <taxon>Eutreptiella</taxon>
    </lineage>
</organism>
<dbReference type="PANTHER" id="PTHR46573">
    <property type="entry name" value="WD REPEAT, SAM AND U-BOX DOMAIN-CONTAINING PROTEIN 1"/>
    <property type="match status" value="1"/>
</dbReference>
<feature type="compositionally biased region" description="Low complexity" evidence="6">
    <location>
        <begin position="241"/>
        <end position="261"/>
    </location>
</feature>
<feature type="domain" description="U-box" evidence="8">
    <location>
        <begin position="351"/>
        <end position="429"/>
    </location>
</feature>
<name>A0A7S4GN72_9EUGL</name>
<dbReference type="AlphaFoldDB" id="A0A7S4GN72"/>
<dbReference type="SUPFAM" id="SSF57716">
    <property type="entry name" value="Glucocorticoid receptor-like (DNA-binding domain)"/>
    <property type="match status" value="1"/>
</dbReference>
<sequence length="681" mass="73655">MALRVASPEDYGGIKVLLDQMEASPDNVLLQEQGCTELSRRTWLQGRYSSDLAGRATLVLFNVLSMPSVRPKALAQACQALGNLARSSDVRRQHISTTGPALVLACMRQHMPEAEVQKHGCHAVANMCADPALRDVVLALGGEEVVALVLSSHAQEPEVTQLAQWALDNLALCTSDEERVKGVVSSPRGGSGEQPGPSASAGPARPAPQAGVSSQVVDGWGGAKAPLPPSGLKVDLRKGHAAPSPKPKAAVPQATAAAASKGHGIEGGLQEQFKAKLKDHELTLEEIVEWTVEDIEELLKEVFQYNVLERNKLKKWLAGLRAVAESLGPAQQSKTSTSKQPDQTAIEQALAPPSEFICSVSGDVMVDPVFTADGHTYDRMAIVEWFRACCDKDHVTSPNTGMKLESMVLVPNHALRSQIVAWREKCMEYDREHHDLIVKYGLEDLVPTEPPAANSGNNTQSPPAPLYRPTLADPRPEPRAPAAPRFTGDLSTCSACSEPLNGPFVRAFGRAFHSRCFKCGLCREVIHDQKYATDNGMPYHAHCIAVQRGEVCAKCRSPIGGTVVRALNLCWHTTCFTCWGCGAAIEDDEFMPHNNRPYHVHCHPTERPRPRPKDARAGRAGRARGSRSSSGPQARPAPGPSVTSNMSNPQLINYLRGQGSNAARLLSNHMQGVRPFRNTVL</sequence>
<accession>A0A7S4GN72</accession>
<comment type="catalytic activity">
    <reaction evidence="1">
        <text>S-ubiquitinyl-[E2 ubiquitin-conjugating enzyme]-L-cysteine + [acceptor protein]-L-lysine = [E2 ubiquitin-conjugating enzyme]-L-cysteine + N(6)-ubiquitinyl-[acceptor protein]-L-lysine.</text>
        <dbReference type="EC" id="2.3.2.27"/>
    </reaction>
</comment>
<evidence type="ECO:0000256" key="1">
    <source>
        <dbReference type="ARBA" id="ARBA00000900"/>
    </source>
</evidence>
<reference evidence="9" key="1">
    <citation type="submission" date="2021-01" db="EMBL/GenBank/DDBJ databases">
        <authorList>
            <person name="Corre E."/>
            <person name="Pelletier E."/>
            <person name="Niang G."/>
            <person name="Scheremetjew M."/>
            <person name="Finn R."/>
            <person name="Kale V."/>
            <person name="Holt S."/>
            <person name="Cochrane G."/>
            <person name="Meng A."/>
            <person name="Brown T."/>
            <person name="Cohen L."/>
        </authorList>
    </citation>
    <scope>NUCLEOTIDE SEQUENCE</scope>
    <source>
        <strain evidence="9">CCMP1594</strain>
    </source>
</reference>
<dbReference type="Gene3D" id="2.10.110.10">
    <property type="entry name" value="Cysteine Rich Protein"/>
    <property type="match status" value="2"/>
</dbReference>